<evidence type="ECO:0000313" key="2">
    <source>
        <dbReference type="Proteomes" id="UP001472074"/>
    </source>
</evidence>
<protein>
    <recommendedName>
        <fullName evidence="3">DNA phosphorothioation-dependent restriction protein DptG</fullName>
    </recommendedName>
</protein>
<proteinExistence type="predicted"/>
<reference evidence="1 2" key="1">
    <citation type="submission" date="2024-04" db="EMBL/GenBank/DDBJ databases">
        <title>Screening of coral probiotics and analysis of their probiotic properties.</title>
        <authorList>
            <person name="Wang S."/>
        </authorList>
    </citation>
    <scope>NUCLEOTIDE SEQUENCE [LARGE SCALE GENOMIC DNA]</scope>
    <source>
        <strain evidence="1 2">GXU-Z9</strain>
    </source>
</reference>
<accession>A0ABZ2ZBT3</accession>
<evidence type="ECO:0008006" key="3">
    <source>
        <dbReference type="Google" id="ProtNLM"/>
    </source>
</evidence>
<dbReference type="Proteomes" id="UP001472074">
    <property type="component" value="Chromosome"/>
</dbReference>
<name>A0ABZ2ZBT3_9BACI</name>
<dbReference type="EMBL" id="CP151651">
    <property type="protein sequence ID" value="WZP05622.1"/>
    <property type="molecule type" value="Genomic_DNA"/>
</dbReference>
<gene>
    <name evidence="1" type="ORF">AADC60_16145</name>
</gene>
<evidence type="ECO:0000313" key="1">
    <source>
        <dbReference type="EMBL" id="WZP05622.1"/>
    </source>
</evidence>
<keyword evidence="2" id="KW-1185">Reference proteome</keyword>
<organism evidence="1 2">
    <name type="scientific">Cytobacillus pseudoceanisediminis</name>
    <dbReference type="NCBI Taxonomy" id="3051614"/>
    <lineage>
        <taxon>Bacteria</taxon>
        <taxon>Bacillati</taxon>
        <taxon>Bacillota</taxon>
        <taxon>Bacilli</taxon>
        <taxon>Bacillales</taxon>
        <taxon>Bacillaceae</taxon>
        <taxon>Cytobacillus</taxon>
    </lineage>
</organism>
<dbReference type="RefSeq" id="WP_342025550.1">
    <property type="nucleotide sequence ID" value="NZ_CP151651.1"/>
</dbReference>
<sequence>MTKNTQNNVEEFSSQLSAKIWGHRFKDGQRGPEYVLEFLNVMFGTEYCLDSDCYFRNKAVNLRKFIFEGVKEGSKRDIAQLKEEQKISLYQKIQDEEKVEVIREFFRNLEVPLIDGRGREADRSWYARSLYPLHESLLFFEIRKKGKSISYERNFFARGGELYYLMLSYGTTNYPEIRESIQKRIKTLLRKNNSVERIIDSIQDALGDNEIDIKRDTYPLRENNDNKEYPHLPVTEHYIFDEFAKEMNNLLNINIDVYEMFKLLTSLISFQLMRYMYERAKVNEGDRIEFFFDCLDGQNSQILKTSSNTFSNNELLIKNKFEDYFGTHFYSIIGDEEHVLEELPKWKENPNGTFVTLMGLNKLQSRKKRVINTLMSCNNYNDVTTKLFNTVKEVISDQLKKHQLSIIRTLARDGGIGNFKTGTNYRYTMTDTFLQTLVFVNVEPNDSIEFSEFLNLLYKKYGFVIGEVQARNSGLYERSKLNISYYQKNENSLRTKLKKNGLLVEFSDATAMIRNPYDVAEGVRIK</sequence>